<dbReference type="GO" id="GO:0042147">
    <property type="term" value="P:retrograde transport, endosome to Golgi"/>
    <property type="evidence" value="ECO:0007669"/>
    <property type="project" value="TreeGrafter"/>
</dbReference>
<dbReference type="CDD" id="cd13288">
    <property type="entry name" value="PH_Ses"/>
    <property type="match status" value="1"/>
</dbReference>
<dbReference type="Proteomes" id="UP000285301">
    <property type="component" value="Unassembled WGS sequence"/>
</dbReference>
<dbReference type="PANTHER" id="PTHR22902:SF53">
    <property type="entry name" value="INOSITOL PHOSPHATASE INTERACTING PROTEIN, ISOFORM A"/>
    <property type="match status" value="1"/>
</dbReference>
<dbReference type="GO" id="GO:0005829">
    <property type="term" value="C:cytosol"/>
    <property type="evidence" value="ECO:0007669"/>
    <property type="project" value="GOC"/>
</dbReference>
<dbReference type="GO" id="GO:0055037">
    <property type="term" value="C:recycling endosome"/>
    <property type="evidence" value="ECO:0007669"/>
    <property type="project" value="TreeGrafter"/>
</dbReference>
<evidence type="ECO:0000259" key="1">
    <source>
        <dbReference type="PROSITE" id="PS50003"/>
    </source>
</evidence>
<dbReference type="SMART" id="SM00233">
    <property type="entry name" value="PH"/>
    <property type="match status" value="1"/>
</dbReference>
<feature type="domain" description="PH" evidence="1">
    <location>
        <begin position="17"/>
        <end position="114"/>
    </location>
</feature>
<dbReference type="InterPro" id="IPR045188">
    <property type="entry name" value="Boi1/Boi2-like"/>
</dbReference>
<dbReference type="Pfam" id="PF00169">
    <property type="entry name" value="PH"/>
    <property type="match status" value="1"/>
</dbReference>
<accession>A0A443RA12</accession>
<name>A0A443RA12_9ACAR</name>
<protein>
    <submittedName>
        <fullName evidence="2">Sesquipedalian-1-like protein</fullName>
    </submittedName>
</protein>
<evidence type="ECO:0000313" key="3">
    <source>
        <dbReference type="Proteomes" id="UP000285301"/>
    </source>
</evidence>
<dbReference type="AlphaFoldDB" id="A0A443RA12"/>
<reference evidence="2 3" key="1">
    <citation type="journal article" date="2018" name="Gigascience">
        <title>Genomes of trombidid mites reveal novel predicted allergens and laterally-transferred genes associated with secondary metabolism.</title>
        <authorList>
            <person name="Dong X."/>
            <person name="Chaisiri K."/>
            <person name="Xia D."/>
            <person name="Armstrong S.D."/>
            <person name="Fang Y."/>
            <person name="Donnelly M.J."/>
            <person name="Kadowaki T."/>
            <person name="McGarry J.W."/>
            <person name="Darby A.C."/>
            <person name="Makepeace B.L."/>
        </authorList>
    </citation>
    <scope>NUCLEOTIDE SEQUENCE [LARGE SCALE GENOMIC DNA]</scope>
    <source>
        <strain evidence="2">UoL-WK</strain>
    </source>
</reference>
<dbReference type="GO" id="GO:0005802">
    <property type="term" value="C:trans-Golgi network"/>
    <property type="evidence" value="ECO:0007669"/>
    <property type="project" value="TreeGrafter"/>
</dbReference>
<sequence>MKINEKTLIKYATNNRDIDKEGYLFKRGEINRSFQKRWCVLKGNLFYYFEKKGDKEPIGCIVLEGSRVEIAENETELFSFHIVFIGPGTRCYVLGTDTQENMESWMKALSCASHHYLKMIVAELQRQLDEINDHDRKRLMQQSLLANTTAAGVKPVRINPFDSDSSDLMGFSQDAVNCAQNNIFTRRPFVEIHEQYGRQFRTYFNNREQKDKADLIDLS</sequence>
<dbReference type="InterPro" id="IPR001849">
    <property type="entry name" value="PH_domain"/>
</dbReference>
<keyword evidence="3" id="KW-1185">Reference proteome</keyword>
<evidence type="ECO:0000313" key="2">
    <source>
        <dbReference type="EMBL" id="RWS12109.1"/>
    </source>
</evidence>
<dbReference type="PROSITE" id="PS50003">
    <property type="entry name" value="PH_DOMAIN"/>
    <property type="match status" value="1"/>
</dbReference>
<proteinExistence type="predicted"/>
<dbReference type="GO" id="GO:0007032">
    <property type="term" value="P:endosome organization"/>
    <property type="evidence" value="ECO:0007669"/>
    <property type="project" value="TreeGrafter"/>
</dbReference>
<comment type="caution">
    <text evidence="2">The sequence shown here is derived from an EMBL/GenBank/DDBJ whole genome shotgun (WGS) entry which is preliminary data.</text>
</comment>
<dbReference type="Gene3D" id="2.30.29.30">
    <property type="entry name" value="Pleckstrin-homology domain (PH domain)/Phosphotyrosine-binding domain (PTB)"/>
    <property type="match status" value="1"/>
</dbReference>
<dbReference type="GO" id="GO:0001881">
    <property type="term" value="P:receptor recycling"/>
    <property type="evidence" value="ECO:0007669"/>
    <property type="project" value="TreeGrafter"/>
</dbReference>
<dbReference type="SUPFAM" id="SSF50729">
    <property type="entry name" value="PH domain-like"/>
    <property type="match status" value="1"/>
</dbReference>
<dbReference type="PANTHER" id="PTHR22902">
    <property type="entry name" value="SESQUIPEDALIAN"/>
    <property type="match status" value="1"/>
</dbReference>
<gene>
    <name evidence="2" type="ORF">B4U79_07344</name>
</gene>
<dbReference type="InterPro" id="IPR011993">
    <property type="entry name" value="PH-like_dom_sf"/>
</dbReference>
<dbReference type="GO" id="GO:0005769">
    <property type="term" value="C:early endosome"/>
    <property type="evidence" value="ECO:0007669"/>
    <property type="project" value="TreeGrafter"/>
</dbReference>
<dbReference type="STRING" id="1965070.A0A443RA12"/>
<dbReference type="OrthoDB" id="10261837at2759"/>
<dbReference type="EMBL" id="NCKU01001438">
    <property type="protein sequence ID" value="RWS12109.1"/>
    <property type="molecule type" value="Genomic_DNA"/>
</dbReference>
<organism evidence="2 3">
    <name type="scientific">Dinothrombium tinctorium</name>
    <dbReference type="NCBI Taxonomy" id="1965070"/>
    <lineage>
        <taxon>Eukaryota</taxon>
        <taxon>Metazoa</taxon>
        <taxon>Ecdysozoa</taxon>
        <taxon>Arthropoda</taxon>
        <taxon>Chelicerata</taxon>
        <taxon>Arachnida</taxon>
        <taxon>Acari</taxon>
        <taxon>Acariformes</taxon>
        <taxon>Trombidiformes</taxon>
        <taxon>Prostigmata</taxon>
        <taxon>Anystina</taxon>
        <taxon>Parasitengona</taxon>
        <taxon>Trombidioidea</taxon>
        <taxon>Trombidiidae</taxon>
        <taxon>Dinothrombium</taxon>
    </lineage>
</organism>